<dbReference type="SUPFAM" id="SSF49785">
    <property type="entry name" value="Galactose-binding domain-like"/>
    <property type="match status" value="1"/>
</dbReference>
<keyword evidence="3" id="KW-0732">Signal</keyword>
<proteinExistence type="inferred from homology"/>
<dbReference type="InterPro" id="IPR036852">
    <property type="entry name" value="Peptidase_S8/S53_dom_sf"/>
</dbReference>
<dbReference type="Proteomes" id="UP000192796">
    <property type="component" value="Unassembled WGS sequence"/>
</dbReference>
<dbReference type="NCBIfam" id="TIGR04183">
    <property type="entry name" value="Por_Secre_tail"/>
    <property type="match status" value="1"/>
</dbReference>
<feature type="chain" id="PRO_5013003503" description="Peptidase S8/S53 domain-containing protein" evidence="3">
    <location>
        <begin position="21"/>
        <end position="874"/>
    </location>
</feature>
<dbReference type="OrthoDB" id="9792152at2"/>
<dbReference type="Gene3D" id="2.60.120.380">
    <property type="match status" value="1"/>
</dbReference>
<name>A0A1V9G415_9BACT</name>
<dbReference type="GO" id="GO:0006508">
    <property type="term" value="P:proteolysis"/>
    <property type="evidence" value="ECO:0007669"/>
    <property type="project" value="InterPro"/>
</dbReference>
<evidence type="ECO:0000259" key="5">
    <source>
        <dbReference type="Pfam" id="PF18962"/>
    </source>
</evidence>
<sequence length="874" mass="95367">MKQTGLLLLILSLTVQLVQAQPTLTLANRKLSPVLQNNSKLLANKQEQVFWIVASNIDSAKNYFRANNLPVTILQERSGGLLVVRAKGTTLDAQVLSQPFIRFVDVPRQPHEELALSPFDNSLNTINLAHSKYPQLNGSTMVVSVNENKPDTTDIDFRGRYISTPLSSPLISSHATYMSTIIAGGENSFYTSVGVAPAASIISSNFASLLPDADADYRQYNVSVQNHSYGTGIENYYGADAAAYDASTINNPGLLHVFSSGNSGNQTSTGPYAGISNMANITGSFKMAKNIITVGATDSFGNVSFLSSRGPAYDGRVKPELVAFGEDGSSGASAHTSGAVLLMQQYYKEKHNGSLPPASLVKALLVNSAEDKGTKGPDYLWGFGCLNTYEALQELANEQYYSGSLTQGAQQTFSLTVPANTRQLKLTLCWTDPAAAANAPKALINDLDLELVNNGNAQVWQPWVLSPAPVIDSLLLPAVRKKDTLNNVEQITIDYPVAGSYTIRVKGYSIPSGSQAFFTAWQATAADQFQWQLPASVDYVTAGENNLLRWSSTFNTTTGLLEYSIDKGASWQTINNAATLATGTAYWRAPDTCTTALLRMTINGQVFKSDTFTISPIIPVRVGFNCPDSVMISWDRVPGIKKYAVYQLTDKYLQLIAPAADTSFIVSQPGGRLWYTVAPVISNGRYGMKAYTINVTTQGVDCYLKNFLVDLVNNNTASLTAEIGTTYNVKSFTFEKLMPGGYQLLQTFQPGNLAFEYTDNNLADGVNTYRVKIELTNGKAIYSDPQSVYYFLTTRYIVFPNPVHSSGPLMVLMKEESANTYLLLFNSMGQQVLQYQLTQTVESVALPNLQSGIYFMQIKKNGKKEFIGKVMVVR</sequence>
<dbReference type="PANTHER" id="PTHR43399">
    <property type="entry name" value="SUBTILISIN-RELATED"/>
    <property type="match status" value="1"/>
</dbReference>
<evidence type="ECO:0000313" key="6">
    <source>
        <dbReference type="EMBL" id="OQP65312.1"/>
    </source>
</evidence>
<comment type="similarity">
    <text evidence="1 2">Belongs to the peptidase S8 family.</text>
</comment>
<dbReference type="PROSITE" id="PS51892">
    <property type="entry name" value="SUBTILASE"/>
    <property type="match status" value="1"/>
</dbReference>
<comment type="caution">
    <text evidence="6">The sequence shown here is derived from an EMBL/GenBank/DDBJ whole genome shotgun (WGS) entry which is preliminary data.</text>
</comment>
<dbReference type="RefSeq" id="WP_081146080.1">
    <property type="nucleotide sequence ID" value="NZ_LVYD01000024.1"/>
</dbReference>
<dbReference type="STRING" id="1703345.A3860_16725"/>
<evidence type="ECO:0000256" key="2">
    <source>
        <dbReference type="PROSITE-ProRule" id="PRU01240"/>
    </source>
</evidence>
<evidence type="ECO:0000313" key="7">
    <source>
        <dbReference type="Proteomes" id="UP000192796"/>
    </source>
</evidence>
<dbReference type="InterPro" id="IPR000209">
    <property type="entry name" value="Peptidase_S8/S53_dom"/>
</dbReference>
<dbReference type="Pfam" id="PF18962">
    <property type="entry name" value="Por_Secre_tail"/>
    <property type="match status" value="1"/>
</dbReference>
<feature type="domain" description="Secretion system C-terminal sorting" evidence="5">
    <location>
        <begin position="798"/>
        <end position="871"/>
    </location>
</feature>
<feature type="domain" description="Peptidase S8/S53" evidence="4">
    <location>
        <begin position="169"/>
        <end position="384"/>
    </location>
</feature>
<protein>
    <recommendedName>
        <fullName evidence="8">Peptidase S8/S53 domain-containing protein</fullName>
    </recommendedName>
</protein>
<dbReference type="InterPro" id="IPR051048">
    <property type="entry name" value="Peptidase_S8/S53_subtilisin"/>
</dbReference>
<dbReference type="Gene3D" id="3.40.50.200">
    <property type="entry name" value="Peptidase S8/S53 domain"/>
    <property type="match status" value="1"/>
</dbReference>
<dbReference type="InterPro" id="IPR026444">
    <property type="entry name" value="Secre_tail"/>
</dbReference>
<dbReference type="GO" id="GO:0004252">
    <property type="term" value="F:serine-type endopeptidase activity"/>
    <property type="evidence" value="ECO:0007669"/>
    <property type="project" value="InterPro"/>
</dbReference>
<reference evidence="6 7" key="1">
    <citation type="submission" date="2016-03" db="EMBL/GenBank/DDBJ databases">
        <title>Niastella vici sp. nov., isolated from farmland soil.</title>
        <authorList>
            <person name="Chen L."/>
            <person name="Wang D."/>
            <person name="Yang S."/>
            <person name="Wang G."/>
        </authorList>
    </citation>
    <scope>NUCLEOTIDE SEQUENCE [LARGE SCALE GENOMIC DNA]</scope>
    <source>
        <strain evidence="6 7">DJ57</strain>
    </source>
</reference>
<dbReference type="SUPFAM" id="SSF52743">
    <property type="entry name" value="Subtilisin-like"/>
    <property type="match status" value="1"/>
</dbReference>
<dbReference type="InterPro" id="IPR008979">
    <property type="entry name" value="Galactose-bd-like_sf"/>
</dbReference>
<organism evidence="6 7">
    <name type="scientific">Niastella vici</name>
    <dbReference type="NCBI Taxonomy" id="1703345"/>
    <lineage>
        <taxon>Bacteria</taxon>
        <taxon>Pseudomonadati</taxon>
        <taxon>Bacteroidota</taxon>
        <taxon>Chitinophagia</taxon>
        <taxon>Chitinophagales</taxon>
        <taxon>Chitinophagaceae</taxon>
        <taxon>Niastella</taxon>
    </lineage>
</organism>
<gene>
    <name evidence="6" type="ORF">A3860_16725</name>
</gene>
<feature type="signal peptide" evidence="3">
    <location>
        <begin position="1"/>
        <end position="20"/>
    </location>
</feature>
<comment type="caution">
    <text evidence="2">Lacks conserved residue(s) required for the propagation of feature annotation.</text>
</comment>
<accession>A0A1V9G415</accession>
<evidence type="ECO:0000256" key="1">
    <source>
        <dbReference type="ARBA" id="ARBA00011073"/>
    </source>
</evidence>
<evidence type="ECO:0000256" key="3">
    <source>
        <dbReference type="SAM" id="SignalP"/>
    </source>
</evidence>
<dbReference type="Pfam" id="PF00082">
    <property type="entry name" value="Peptidase_S8"/>
    <property type="match status" value="1"/>
</dbReference>
<evidence type="ECO:0000259" key="4">
    <source>
        <dbReference type="Pfam" id="PF00082"/>
    </source>
</evidence>
<keyword evidence="7" id="KW-1185">Reference proteome</keyword>
<dbReference type="EMBL" id="LVYD01000024">
    <property type="protein sequence ID" value="OQP65312.1"/>
    <property type="molecule type" value="Genomic_DNA"/>
</dbReference>
<dbReference type="PANTHER" id="PTHR43399:SF4">
    <property type="entry name" value="CELL WALL-ASSOCIATED PROTEASE"/>
    <property type="match status" value="1"/>
</dbReference>
<dbReference type="AlphaFoldDB" id="A0A1V9G415"/>
<evidence type="ECO:0008006" key="8">
    <source>
        <dbReference type="Google" id="ProtNLM"/>
    </source>
</evidence>